<gene>
    <name evidence="5" type="ORF">EIP91_006856</name>
</gene>
<dbReference type="AlphaFoldDB" id="A0A4R0RM32"/>
<feature type="domain" description="Glutaminase A central" evidence="3">
    <location>
        <begin position="313"/>
        <end position="670"/>
    </location>
</feature>
<evidence type="ECO:0000256" key="1">
    <source>
        <dbReference type="SAM" id="MobiDB-lite"/>
    </source>
</evidence>
<keyword evidence="2" id="KW-0812">Transmembrane</keyword>
<evidence type="ECO:0008006" key="7">
    <source>
        <dbReference type="Google" id="ProtNLM"/>
    </source>
</evidence>
<dbReference type="InterPro" id="IPR033433">
    <property type="entry name" value="GtaA_N"/>
</dbReference>
<accession>A0A4R0RM32</accession>
<feature type="domain" description="Glutaminase A N-terminal" evidence="4">
    <location>
        <begin position="76"/>
        <end position="308"/>
    </location>
</feature>
<dbReference type="GO" id="GO:0005975">
    <property type="term" value="P:carbohydrate metabolic process"/>
    <property type="evidence" value="ECO:0007669"/>
    <property type="project" value="InterPro"/>
</dbReference>
<feature type="compositionally biased region" description="Polar residues" evidence="1">
    <location>
        <begin position="773"/>
        <end position="783"/>
    </location>
</feature>
<name>A0A4R0RM32_9APHY</name>
<keyword evidence="2" id="KW-0472">Membrane</keyword>
<feature type="region of interest" description="Disordered" evidence="1">
    <location>
        <begin position="754"/>
        <end position="786"/>
    </location>
</feature>
<dbReference type="OrthoDB" id="3918848at2759"/>
<proteinExistence type="predicted"/>
<keyword evidence="6" id="KW-1185">Reference proteome</keyword>
<evidence type="ECO:0000256" key="2">
    <source>
        <dbReference type="SAM" id="Phobius"/>
    </source>
</evidence>
<organism evidence="5 6">
    <name type="scientific">Steccherinum ochraceum</name>
    <dbReference type="NCBI Taxonomy" id="92696"/>
    <lineage>
        <taxon>Eukaryota</taxon>
        <taxon>Fungi</taxon>
        <taxon>Dikarya</taxon>
        <taxon>Basidiomycota</taxon>
        <taxon>Agaricomycotina</taxon>
        <taxon>Agaricomycetes</taxon>
        <taxon>Polyporales</taxon>
        <taxon>Steccherinaceae</taxon>
        <taxon>Steccherinum</taxon>
    </lineage>
</organism>
<reference evidence="5 6" key="1">
    <citation type="submission" date="2018-11" db="EMBL/GenBank/DDBJ databases">
        <title>Genome assembly of Steccherinum ochraceum LE-BIN_3174, the white-rot fungus of the Steccherinaceae family (The Residual Polyporoid clade, Polyporales, Basidiomycota).</title>
        <authorList>
            <person name="Fedorova T.V."/>
            <person name="Glazunova O.A."/>
            <person name="Landesman E.O."/>
            <person name="Moiseenko K.V."/>
            <person name="Psurtseva N.V."/>
            <person name="Savinova O.S."/>
            <person name="Shakhova N.V."/>
            <person name="Tyazhelova T.V."/>
            <person name="Vasina D.V."/>
        </authorList>
    </citation>
    <scope>NUCLEOTIDE SEQUENCE [LARGE SCALE GENOMIC DNA]</scope>
    <source>
        <strain evidence="5 6">LE-BIN_3174</strain>
    </source>
</reference>
<dbReference type="CDD" id="cd12087">
    <property type="entry name" value="TM_EGFR-like"/>
    <property type="match status" value="1"/>
</dbReference>
<dbReference type="Proteomes" id="UP000292702">
    <property type="component" value="Unassembled WGS sequence"/>
</dbReference>
<keyword evidence="2" id="KW-1133">Transmembrane helix</keyword>
<dbReference type="Pfam" id="PF16335">
    <property type="entry name" value="GtaA_6_Hairpin"/>
    <property type="match status" value="1"/>
</dbReference>
<dbReference type="SUPFAM" id="SSF48208">
    <property type="entry name" value="Six-hairpin glycosidases"/>
    <property type="match status" value="1"/>
</dbReference>
<evidence type="ECO:0000313" key="5">
    <source>
        <dbReference type="EMBL" id="TCD69631.1"/>
    </source>
</evidence>
<comment type="caution">
    <text evidence="5">The sequence shown here is derived from an EMBL/GenBank/DDBJ whole genome shotgun (WGS) entry which is preliminary data.</text>
</comment>
<feature type="region of interest" description="Disordered" evidence="1">
    <location>
        <begin position="799"/>
        <end position="841"/>
    </location>
</feature>
<evidence type="ECO:0000259" key="4">
    <source>
        <dbReference type="Pfam" id="PF17168"/>
    </source>
</evidence>
<sequence length="869" mass="93904">MAQSIPAFVPLAVRSPYFNCWVNASSPMLTTPTFWNGLHLGWTGIVRVDGVAYEWLGGNSPAFNTTTLLGLEFTPTKTIFILQAGPSMQVNATFMTPIETDDIVKQSMPFSYLYLDAVSTDGQPHDFQAYVDITGEWVSGNRSEIMAWNTTQGSTSTFFQVNLNTPAQFQEKTDMAEDTVTHLAMRSGPNVATYVADLFQGRIGFANTSVPAGLFQDTPRAISDHFPVFAFTVDLGKVTQTSQSLVWSVGAMRNPVVSLVTPNGTMQDRAPYFLTKYPDLQSAIDAFLLDFDDARNRSTSLDQKILNDASSVSQTYAELVSLGARQAIGATDITVSRGTDGQWNSSDVMMFMKDVGTSGRVNPVEGLYASFPFFLYVNPEYAGLLLEPLLQYQNSSQYNQSYAATDLGGTYPQATGSNRAHSQGIEQSGNMLIMVSAHALVSGDGTLIDRYYDLLFTWASFLVDTIPNPGQQITPDLASTPNLSNLLIKGIIALQAMAKISYILNRRDDASSFSNSSQTLLQLWQTSSVSSDGTHVLASFGDQNQSSWTLPYNLFADKLLQTNIINDNLYLSQTTFLKNLLSSSSSPASPFGTPIDSSATTSTIADASWTLFTAAIATDSGLRDILMQPVYSHIASPQSAFAYSKVYKLDATGAFQSGRASSALGAFFAPLALNLPFKSVTVPADQSATHSRSLIGPIVGGVLGGLAIVILAVVAGLFYWRRRQRNKYPFGGQLDMAADEAVPVSVSVYRLSAEHSSTEPLNPERTSLDSHQPETSLRTTTETPMYYTAANHLTSPKAREAMGERHQASPAAVSTPSAVSSASPPTTAPASSPSAYETQGIIGAVETLRRAVEEMQAERRAEAPPSYSQ</sequence>
<evidence type="ECO:0000313" key="6">
    <source>
        <dbReference type="Proteomes" id="UP000292702"/>
    </source>
</evidence>
<feature type="transmembrane region" description="Helical" evidence="2">
    <location>
        <begin position="694"/>
        <end position="720"/>
    </location>
</feature>
<dbReference type="PANTHER" id="PTHR31987">
    <property type="entry name" value="GLUTAMINASE A-RELATED"/>
    <property type="match status" value="1"/>
</dbReference>
<dbReference type="InterPro" id="IPR008928">
    <property type="entry name" value="6-hairpin_glycosidase_sf"/>
</dbReference>
<dbReference type="InterPro" id="IPR052743">
    <property type="entry name" value="Glutaminase_GtaA"/>
</dbReference>
<evidence type="ECO:0000259" key="3">
    <source>
        <dbReference type="Pfam" id="PF16335"/>
    </source>
</evidence>
<dbReference type="Pfam" id="PF17168">
    <property type="entry name" value="DUF5127"/>
    <property type="match status" value="1"/>
</dbReference>
<dbReference type="PANTHER" id="PTHR31987:SF1">
    <property type="entry name" value="GLUTAMINASE A"/>
    <property type="match status" value="1"/>
</dbReference>
<dbReference type="EMBL" id="RWJN01000037">
    <property type="protein sequence ID" value="TCD69631.1"/>
    <property type="molecule type" value="Genomic_DNA"/>
</dbReference>
<protein>
    <recommendedName>
        <fullName evidence="7">DUF1793-domain-containing protein</fullName>
    </recommendedName>
</protein>
<dbReference type="InterPro" id="IPR032514">
    <property type="entry name" value="GtaA_central"/>
</dbReference>
<dbReference type="STRING" id="92696.A0A4R0RM32"/>
<feature type="compositionally biased region" description="Low complexity" evidence="1">
    <location>
        <begin position="808"/>
        <end position="835"/>
    </location>
</feature>